<evidence type="ECO:0000313" key="1">
    <source>
        <dbReference type="EMBL" id="UFP94913.1"/>
    </source>
</evidence>
<organism evidence="1 2">
    <name type="scientific">Gloeobacter morelensis MG652769</name>
    <dbReference type="NCBI Taxonomy" id="2781736"/>
    <lineage>
        <taxon>Bacteria</taxon>
        <taxon>Bacillati</taxon>
        <taxon>Cyanobacteriota</taxon>
        <taxon>Cyanophyceae</taxon>
        <taxon>Gloeobacterales</taxon>
        <taxon>Gloeobacteraceae</taxon>
        <taxon>Gloeobacter</taxon>
        <taxon>Gloeobacter morelensis</taxon>
    </lineage>
</organism>
<reference evidence="1 2" key="1">
    <citation type="journal article" date="2021" name="Genome Biol. Evol.">
        <title>Complete Genome Sequencing of a Novel Gloeobacter Species from a Waterfall Cave in Mexico.</title>
        <authorList>
            <person name="Saw J.H."/>
            <person name="Cardona T."/>
            <person name="Montejano G."/>
        </authorList>
    </citation>
    <scope>NUCLEOTIDE SEQUENCE [LARGE SCALE GENOMIC DNA]</scope>
    <source>
        <strain evidence="1">MG652769</strain>
    </source>
</reference>
<dbReference type="EMBL" id="CP063845">
    <property type="protein sequence ID" value="UFP94913.1"/>
    <property type="molecule type" value="Genomic_DNA"/>
</dbReference>
<sequence length="191" mass="21213">MILAVLAAAVAGWQLWSGPANPLVYRAAERSARERLPEVAQQLTGLLSGAALVEVEREEARVSWTPPSGPPRTVEMLLLHTGGLLNADHTLAWQKRGYRVDGQSAVFGGRCDELTGAQTRFRLVSYYLTADRRLADLGSLQRRLATSRFGARRVEWLVRVEIATDLGCHDRRLHAFAGTLDRRLQNWLGSL</sequence>
<proteinExistence type="predicted"/>
<keyword evidence="2" id="KW-1185">Reference proteome</keyword>
<protein>
    <submittedName>
        <fullName evidence="1">Uncharacterized protein</fullName>
    </submittedName>
</protein>
<evidence type="ECO:0000313" key="2">
    <source>
        <dbReference type="Proteomes" id="UP001054846"/>
    </source>
</evidence>
<name>A0ABY3PMJ8_9CYAN</name>
<accession>A0ABY3PMJ8</accession>
<dbReference type="RefSeq" id="WP_230841979.1">
    <property type="nucleotide sequence ID" value="NZ_CP063845.1"/>
</dbReference>
<dbReference type="Proteomes" id="UP001054846">
    <property type="component" value="Chromosome"/>
</dbReference>
<gene>
    <name evidence="1" type="ORF">ISF26_01295</name>
</gene>